<dbReference type="Gene3D" id="3.40.50.300">
    <property type="entry name" value="P-loop containing nucleotide triphosphate hydrolases"/>
    <property type="match status" value="1"/>
</dbReference>
<evidence type="ECO:0000313" key="12">
    <source>
        <dbReference type="Proteomes" id="UP000544134"/>
    </source>
</evidence>
<organism evidence="11 12">
    <name type="scientific">Paraburkholderia polaris</name>
    <dbReference type="NCBI Taxonomy" id="2728848"/>
    <lineage>
        <taxon>Bacteria</taxon>
        <taxon>Pseudomonadati</taxon>
        <taxon>Pseudomonadota</taxon>
        <taxon>Betaproteobacteria</taxon>
        <taxon>Burkholderiales</taxon>
        <taxon>Burkholderiaceae</taxon>
        <taxon>Paraburkholderia</taxon>
    </lineage>
</organism>
<dbReference type="Pfam" id="PF00072">
    <property type="entry name" value="Response_reg"/>
    <property type="match status" value="1"/>
</dbReference>
<evidence type="ECO:0000256" key="3">
    <source>
        <dbReference type="ARBA" id="ARBA00022840"/>
    </source>
</evidence>
<dbReference type="InterPro" id="IPR011006">
    <property type="entry name" value="CheY-like_superfamily"/>
</dbReference>
<dbReference type="InterPro" id="IPR025662">
    <property type="entry name" value="Sigma_54_int_dom_ATP-bd_1"/>
</dbReference>
<dbReference type="Pfam" id="PF00158">
    <property type="entry name" value="Sigma54_activat"/>
    <property type="match status" value="1"/>
</dbReference>
<dbReference type="InterPro" id="IPR058031">
    <property type="entry name" value="AAA_lid_NorR"/>
</dbReference>
<sequence>MSDKQAIRVIFVEDEPDVRMGSQQALELAGFEVDAFASVEEARSHVRAGVPAVVLCDVKLPGMPGTEWLNEIRSIDAELPVILVSGHGDIAMAVQAMRQGAYDFIEKPFPSDHLVAVVRRAAEKRHLTLQVQALRDQLESSHGIQAVMLGRSAQMQHVRATVLTLASTSADVVIYGETGTGKDLVARCLHDHSDRRRANYVPLNCGGMSEALAESELFGHEVGSFTGATHSRIGKFEHAQGGTLFLDEVESMPMAVQIKFLRALQERSIERIGSNKSIPVDCRVIAAAKDDLRALSDQQKFRSDLYYRIGVAFIELPPLRERREDIPLLFEHFTLLAASRYGRTAPVVGSSQLSELMAYAWPGNVRELRNVADRFVLGLLGDRLTSTTDVREMLCGLPQQVEHFERAMITEALRRNHGDVTLASKALGLPKPTLYDKLRRLRILTDEFKQEN</sequence>
<dbReference type="EMBL" id="JABBGJ010000004">
    <property type="protein sequence ID" value="NML97163.1"/>
    <property type="molecule type" value="Genomic_DNA"/>
</dbReference>
<dbReference type="CDD" id="cd00009">
    <property type="entry name" value="AAA"/>
    <property type="match status" value="1"/>
</dbReference>
<name>A0A848IC89_9BURK</name>
<dbReference type="InterPro" id="IPR027417">
    <property type="entry name" value="P-loop_NTPase"/>
</dbReference>
<dbReference type="InterPro" id="IPR025943">
    <property type="entry name" value="Sigma_54_int_dom_ATP-bd_2"/>
</dbReference>
<keyword evidence="12" id="KW-1185">Reference proteome</keyword>
<dbReference type="SMART" id="SM00448">
    <property type="entry name" value="REC"/>
    <property type="match status" value="1"/>
</dbReference>
<dbReference type="InterPro" id="IPR001789">
    <property type="entry name" value="Sig_transdc_resp-reg_receiver"/>
</dbReference>
<dbReference type="InterPro" id="IPR003593">
    <property type="entry name" value="AAA+_ATPase"/>
</dbReference>
<dbReference type="InterPro" id="IPR025944">
    <property type="entry name" value="Sigma_54_int_dom_CS"/>
</dbReference>
<proteinExistence type="predicted"/>
<evidence type="ECO:0000259" key="9">
    <source>
        <dbReference type="PROSITE" id="PS50045"/>
    </source>
</evidence>
<dbReference type="Gene3D" id="1.10.8.60">
    <property type="match status" value="1"/>
</dbReference>
<feature type="domain" description="Sigma-54 factor interaction" evidence="9">
    <location>
        <begin position="148"/>
        <end position="377"/>
    </location>
</feature>
<evidence type="ECO:0000256" key="8">
    <source>
        <dbReference type="PROSITE-ProRule" id="PRU00169"/>
    </source>
</evidence>
<keyword evidence="3" id="KW-0067">ATP-binding</keyword>
<dbReference type="InterPro" id="IPR009057">
    <property type="entry name" value="Homeodomain-like_sf"/>
</dbReference>
<comment type="caution">
    <text evidence="11">The sequence shown here is derived from an EMBL/GenBank/DDBJ whole genome shotgun (WGS) entry which is preliminary data.</text>
</comment>
<dbReference type="GO" id="GO:0043565">
    <property type="term" value="F:sequence-specific DNA binding"/>
    <property type="evidence" value="ECO:0007669"/>
    <property type="project" value="InterPro"/>
</dbReference>
<keyword evidence="1 8" id="KW-0597">Phosphoprotein</keyword>
<evidence type="ECO:0000256" key="4">
    <source>
        <dbReference type="ARBA" id="ARBA00023012"/>
    </source>
</evidence>
<feature type="modified residue" description="4-aspartylphosphate" evidence="8">
    <location>
        <position position="57"/>
    </location>
</feature>
<evidence type="ECO:0000256" key="6">
    <source>
        <dbReference type="ARBA" id="ARBA00023125"/>
    </source>
</evidence>
<dbReference type="Gene3D" id="1.10.10.60">
    <property type="entry name" value="Homeodomain-like"/>
    <property type="match status" value="1"/>
</dbReference>
<dbReference type="SUPFAM" id="SSF52172">
    <property type="entry name" value="CheY-like"/>
    <property type="match status" value="1"/>
</dbReference>
<dbReference type="RefSeq" id="WP_169484162.1">
    <property type="nucleotide sequence ID" value="NZ_JABBGJ010000004.1"/>
</dbReference>
<evidence type="ECO:0000259" key="10">
    <source>
        <dbReference type="PROSITE" id="PS50110"/>
    </source>
</evidence>
<evidence type="ECO:0000256" key="5">
    <source>
        <dbReference type="ARBA" id="ARBA00023015"/>
    </source>
</evidence>
<dbReference type="FunFam" id="3.40.50.2300:FF:000018">
    <property type="entry name" value="DNA-binding transcriptional regulator NtrC"/>
    <property type="match status" value="1"/>
</dbReference>
<dbReference type="GO" id="GO:0005524">
    <property type="term" value="F:ATP binding"/>
    <property type="evidence" value="ECO:0007669"/>
    <property type="project" value="UniProtKB-KW"/>
</dbReference>
<dbReference type="Gene3D" id="3.40.50.2300">
    <property type="match status" value="1"/>
</dbReference>
<dbReference type="PANTHER" id="PTHR32071">
    <property type="entry name" value="TRANSCRIPTIONAL REGULATORY PROTEIN"/>
    <property type="match status" value="1"/>
</dbReference>
<evidence type="ECO:0000256" key="1">
    <source>
        <dbReference type="ARBA" id="ARBA00022553"/>
    </source>
</evidence>
<dbReference type="SUPFAM" id="SSF46689">
    <property type="entry name" value="Homeodomain-like"/>
    <property type="match status" value="1"/>
</dbReference>
<dbReference type="GO" id="GO:0000160">
    <property type="term" value="P:phosphorelay signal transduction system"/>
    <property type="evidence" value="ECO:0007669"/>
    <property type="project" value="UniProtKB-KW"/>
</dbReference>
<dbReference type="Proteomes" id="UP000544134">
    <property type="component" value="Unassembled WGS sequence"/>
</dbReference>
<dbReference type="PROSITE" id="PS00675">
    <property type="entry name" value="SIGMA54_INTERACT_1"/>
    <property type="match status" value="1"/>
</dbReference>
<reference evidence="11 12" key="1">
    <citation type="submission" date="2020-04" db="EMBL/GenBank/DDBJ databases">
        <title>Paraburkholderia sp. RP-4-7 isolated from soil.</title>
        <authorList>
            <person name="Dahal R.H."/>
        </authorList>
    </citation>
    <scope>NUCLEOTIDE SEQUENCE [LARGE SCALE GENOMIC DNA]</scope>
    <source>
        <strain evidence="11 12">RP-4-7</strain>
    </source>
</reference>
<dbReference type="PROSITE" id="PS50110">
    <property type="entry name" value="RESPONSE_REGULATORY"/>
    <property type="match status" value="1"/>
</dbReference>
<keyword evidence="4" id="KW-0902">Two-component regulatory system</keyword>
<feature type="domain" description="Response regulatory" evidence="10">
    <location>
        <begin position="8"/>
        <end position="122"/>
    </location>
</feature>
<dbReference type="AlphaFoldDB" id="A0A848IC89"/>
<keyword evidence="7" id="KW-0804">Transcription</keyword>
<dbReference type="CDD" id="cd17549">
    <property type="entry name" value="REC_DctD-like"/>
    <property type="match status" value="1"/>
</dbReference>
<dbReference type="SUPFAM" id="SSF52540">
    <property type="entry name" value="P-loop containing nucleoside triphosphate hydrolases"/>
    <property type="match status" value="1"/>
</dbReference>
<keyword evidence="2" id="KW-0547">Nucleotide-binding</keyword>
<dbReference type="InterPro" id="IPR002078">
    <property type="entry name" value="Sigma_54_int"/>
</dbReference>
<dbReference type="PANTHER" id="PTHR32071:SF57">
    <property type="entry name" value="C4-DICARBOXYLATE TRANSPORT TRANSCRIPTIONAL REGULATORY PROTEIN DCTD"/>
    <property type="match status" value="1"/>
</dbReference>
<dbReference type="PROSITE" id="PS00676">
    <property type="entry name" value="SIGMA54_INTERACT_2"/>
    <property type="match status" value="1"/>
</dbReference>
<dbReference type="FunFam" id="3.40.50.300:FF:000006">
    <property type="entry name" value="DNA-binding transcriptional regulator NtrC"/>
    <property type="match status" value="1"/>
</dbReference>
<keyword evidence="5" id="KW-0805">Transcription regulation</keyword>
<dbReference type="Pfam" id="PF02954">
    <property type="entry name" value="HTH_8"/>
    <property type="match status" value="1"/>
</dbReference>
<dbReference type="GO" id="GO:0006355">
    <property type="term" value="P:regulation of DNA-templated transcription"/>
    <property type="evidence" value="ECO:0007669"/>
    <property type="project" value="InterPro"/>
</dbReference>
<protein>
    <submittedName>
        <fullName evidence="11">Sigma-54-dependent Fis family transcriptional regulator</fullName>
    </submittedName>
</protein>
<evidence type="ECO:0000256" key="7">
    <source>
        <dbReference type="ARBA" id="ARBA00023163"/>
    </source>
</evidence>
<dbReference type="PROSITE" id="PS00688">
    <property type="entry name" value="SIGMA54_INTERACT_3"/>
    <property type="match status" value="1"/>
</dbReference>
<dbReference type="PROSITE" id="PS50045">
    <property type="entry name" value="SIGMA54_INTERACT_4"/>
    <property type="match status" value="1"/>
</dbReference>
<gene>
    <name evidence="11" type="ORF">HHL24_04220</name>
</gene>
<accession>A0A848IC89</accession>
<evidence type="ECO:0000313" key="11">
    <source>
        <dbReference type="EMBL" id="NML97163.1"/>
    </source>
</evidence>
<dbReference type="SMART" id="SM00382">
    <property type="entry name" value="AAA"/>
    <property type="match status" value="1"/>
</dbReference>
<keyword evidence="6" id="KW-0238">DNA-binding</keyword>
<dbReference type="Pfam" id="PF25601">
    <property type="entry name" value="AAA_lid_14"/>
    <property type="match status" value="1"/>
</dbReference>
<dbReference type="InterPro" id="IPR002197">
    <property type="entry name" value="HTH_Fis"/>
</dbReference>
<evidence type="ECO:0000256" key="2">
    <source>
        <dbReference type="ARBA" id="ARBA00022741"/>
    </source>
</evidence>